<proteinExistence type="predicted"/>
<dbReference type="GO" id="GO:0046872">
    <property type="term" value="F:metal ion binding"/>
    <property type="evidence" value="ECO:0007669"/>
    <property type="project" value="UniProtKB-KW"/>
</dbReference>
<dbReference type="PROSITE" id="PS00198">
    <property type="entry name" value="4FE4S_FER_1"/>
    <property type="match status" value="2"/>
</dbReference>
<evidence type="ECO:0000313" key="5">
    <source>
        <dbReference type="EMBL" id="TEB08798.1"/>
    </source>
</evidence>
<dbReference type="Pfam" id="PF13534">
    <property type="entry name" value="Fer4_17"/>
    <property type="match status" value="1"/>
</dbReference>
<keyword evidence="1" id="KW-0479">Metal-binding</keyword>
<evidence type="ECO:0000256" key="3">
    <source>
        <dbReference type="ARBA" id="ARBA00023014"/>
    </source>
</evidence>
<dbReference type="RefSeq" id="WP_134215939.1">
    <property type="nucleotide sequence ID" value="NZ_QFFZ01000076.1"/>
</dbReference>
<dbReference type="GO" id="GO:0051536">
    <property type="term" value="F:iron-sulfur cluster binding"/>
    <property type="evidence" value="ECO:0007669"/>
    <property type="project" value="UniProtKB-KW"/>
</dbReference>
<dbReference type="InterPro" id="IPR017896">
    <property type="entry name" value="4Fe4S_Fe-S-bd"/>
</dbReference>
<evidence type="ECO:0000259" key="4">
    <source>
        <dbReference type="PROSITE" id="PS51379"/>
    </source>
</evidence>
<protein>
    <recommendedName>
        <fullName evidence="4">4Fe-4S ferredoxin-type domain-containing protein</fullName>
    </recommendedName>
</protein>
<gene>
    <name evidence="5" type="ORF">Pmgp_03622</name>
</gene>
<dbReference type="EMBL" id="QFFZ01000076">
    <property type="protein sequence ID" value="TEB08798.1"/>
    <property type="molecule type" value="Genomic_DNA"/>
</dbReference>
<evidence type="ECO:0000256" key="1">
    <source>
        <dbReference type="ARBA" id="ARBA00022723"/>
    </source>
</evidence>
<keyword evidence="2" id="KW-0408">Iron</keyword>
<dbReference type="AlphaFoldDB" id="A0A4Y7RIG5"/>
<accession>A0A4Y7RIG5</accession>
<dbReference type="GO" id="GO:0052592">
    <property type="term" value="F:oxidoreductase activity, acting on CH or CH2 groups, with an iron-sulfur protein as acceptor"/>
    <property type="evidence" value="ECO:0007669"/>
    <property type="project" value="TreeGrafter"/>
</dbReference>
<sequence length="317" mass="35149">MENLARLVQDAARKLLEEKKVDLVIGFEKGSLPLRSTPCFVRKAEDAGKLTWNSSCENNLANYLRKKTEKVGVIAKGCDARSIVALIKENQINLDNLYIIGVPCGGMIDRKKIETILNGRELLASEEKDGWLILKGNGFEQAVRKEDVLHGSCATCRTGNPVLSDELLGEKVPEKEDDYSDVAAFEAKTVAERAAYFAEQMSKCIRCYACRNACPMCYCEECFVDCTAPQWIGKSASSSGDNLIFQAMRAFHTAGRCVDCGSCDRACPMGIDVRNLNRKLARDVKEIFGAEAGMNLEDKPALNEFKFDDPQTFLVKE</sequence>
<dbReference type="InterPro" id="IPR045220">
    <property type="entry name" value="FRHB/FDHB/HCAR-like"/>
</dbReference>
<dbReference type="OrthoDB" id="9773828at2"/>
<organism evidence="5 6">
    <name type="scientific">Pelotomaculum propionicicum</name>
    <dbReference type="NCBI Taxonomy" id="258475"/>
    <lineage>
        <taxon>Bacteria</taxon>
        <taxon>Bacillati</taxon>
        <taxon>Bacillota</taxon>
        <taxon>Clostridia</taxon>
        <taxon>Eubacteriales</taxon>
        <taxon>Desulfotomaculaceae</taxon>
        <taxon>Pelotomaculum</taxon>
    </lineage>
</organism>
<reference evidence="5 6" key="1">
    <citation type="journal article" date="2018" name="Environ. Microbiol.">
        <title>Novel energy conservation strategies and behaviour of Pelotomaculum schinkii driving syntrophic propionate catabolism.</title>
        <authorList>
            <person name="Hidalgo-Ahumada C.A.P."/>
            <person name="Nobu M.K."/>
            <person name="Narihiro T."/>
            <person name="Tamaki H."/>
            <person name="Liu W.T."/>
            <person name="Kamagata Y."/>
            <person name="Stams A.J.M."/>
            <person name="Imachi H."/>
            <person name="Sousa D.Z."/>
        </authorList>
    </citation>
    <scope>NUCLEOTIDE SEQUENCE [LARGE SCALE GENOMIC DNA]</scope>
    <source>
        <strain evidence="5 6">MGP</strain>
    </source>
</reference>
<dbReference type="Proteomes" id="UP000297597">
    <property type="component" value="Unassembled WGS sequence"/>
</dbReference>
<name>A0A4Y7RIG5_9FIRM</name>
<dbReference type="Gene3D" id="1.10.1060.10">
    <property type="entry name" value="Alpha-helical ferredoxin"/>
    <property type="match status" value="1"/>
</dbReference>
<dbReference type="PANTHER" id="PTHR31332">
    <property type="entry name" value="7-HYDROXYMETHYL CHLOROPHYLL A REDUCTASE, CHLOROPLASTIC"/>
    <property type="match status" value="1"/>
</dbReference>
<evidence type="ECO:0000313" key="6">
    <source>
        <dbReference type="Proteomes" id="UP000297597"/>
    </source>
</evidence>
<dbReference type="InterPro" id="IPR017900">
    <property type="entry name" value="4Fe4S_Fe_S_CS"/>
</dbReference>
<keyword evidence="6" id="KW-1185">Reference proteome</keyword>
<evidence type="ECO:0000256" key="2">
    <source>
        <dbReference type="ARBA" id="ARBA00023004"/>
    </source>
</evidence>
<keyword evidence="3" id="KW-0411">Iron-sulfur</keyword>
<dbReference type="SUPFAM" id="SSF46548">
    <property type="entry name" value="alpha-helical ferredoxin"/>
    <property type="match status" value="1"/>
</dbReference>
<dbReference type="InterPro" id="IPR009051">
    <property type="entry name" value="Helical_ferredxn"/>
</dbReference>
<comment type="caution">
    <text evidence="5">The sequence shown here is derived from an EMBL/GenBank/DDBJ whole genome shotgun (WGS) entry which is preliminary data.</text>
</comment>
<dbReference type="PANTHER" id="PTHR31332:SF0">
    <property type="entry name" value="7-HYDROXYMETHYL CHLOROPHYLL A REDUCTASE, CHLOROPLASTIC"/>
    <property type="match status" value="1"/>
</dbReference>
<dbReference type="PROSITE" id="PS51379">
    <property type="entry name" value="4FE4S_FER_2"/>
    <property type="match status" value="1"/>
</dbReference>
<feature type="domain" description="4Fe-4S ferredoxin-type" evidence="4">
    <location>
        <begin position="248"/>
        <end position="279"/>
    </location>
</feature>